<accession>A0AAW0KDH1</accession>
<dbReference type="AlphaFoldDB" id="A0AAW0KDH1"/>
<evidence type="ECO:0000313" key="3">
    <source>
        <dbReference type="Proteomes" id="UP000237347"/>
    </source>
</evidence>
<proteinExistence type="predicted"/>
<dbReference type="EMBL" id="PKMF04000329">
    <property type="protein sequence ID" value="KAK7837423.1"/>
    <property type="molecule type" value="Genomic_DNA"/>
</dbReference>
<comment type="caution">
    <text evidence="2">The sequence shown here is derived from an EMBL/GenBank/DDBJ whole genome shotgun (WGS) entry which is preliminary data.</text>
</comment>
<feature type="signal peptide" evidence="1">
    <location>
        <begin position="1"/>
        <end position="17"/>
    </location>
</feature>
<gene>
    <name evidence="2" type="primary">PHYLL</name>
    <name evidence="2" type="ORF">CFP56_021234</name>
</gene>
<dbReference type="PANTHER" id="PTHR34458">
    <property type="entry name" value="POLLEN OLE E 1 ALLERGEN AND EXTENSIN FAMILY PROTEIN-RELATED"/>
    <property type="match status" value="1"/>
</dbReference>
<sequence length="165" mass="17396">MALKLVLFVSVMVAALALPIAKAQLSINPSIGLGVVLQVQPSFVPCSLGANVTAKYFNLTIVLLCLLLDAQVQLQCGVGNVVASNTTNGSGIFSLSVDFARVVISATVRLSNCNLVVVTHLSTCNATLPAVGVLQSTIQFVRTDVLIGRVVFIYRPVGFRYISST</sequence>
<evidence type="ECO:0000313" key="2">
    <source>
        <dbReference type="EMBL" id="KAK7837423.1"/>
    </source>
</evidence>
<reference evidence="2 3" key="1">
    <citation type="journal article" date="2018" name="Sci. Data">
        <title>The draft genome sequence of cork oak.</title>
        <authorList>
            <person name="Ramos A.M."/>
            <person name="Usie A."/>
            <person name="Barbosa P."/>
            <person name="Barros P.M."/>
            <person name="Capote T."/>
            <person name="Chaves I."/>
            <person name="Simoes F."/>
            <person name="Abreu I."/>
            <person name="Carrasquinho I."/>
            <person name="Faro C."/>
            <person name="Guimaraes J.B."/>
            <person name="Mendonca D."/>
            <person name="Nobrega F."/>
            <person name="Rodrigues L."/>
            <person name="Saibo N.J.M."/>
            <person name="Varela M.C."/>
            <person name="Egas C."/>
            <person name="Matos J."/>
            <person name="Miguel C.M."/>
            <person name="Oliveira M.M."/>
            <person name="Ricardo C.P."/>
            <person name="Goncalves S."/>
        </authorList>
    </citation>
    <scope>NUCLEOTIDE SEQUENCE [LARGE SCALE GENOMIC DNA]</scope>
    <source>
        <strain evidence="3">cv. HL8</strain>
    </source>
</reference>
<dbReference type="InterPro" id="IPR040404">
    <property type="entry name" value="Phylloplanin-like"/>
</dbReference>
<keyword evidence="1" id="KW-0732">Signal</keyword>
<feature type="chain" id="PRO_5043620401" evidence="1">
    <location>
        <begin position="18"/>
        <end position="165"/>
    </location>
</feature>
<evidence type="ECO:0000256" key="1">
    <source>
        <dbReference type="SAM" id="SignalP"/>
    </source>
</evidence>
<keyword evidence="3" id="KW-1185">Reference proteome</keyword>
<dbReference type="PANTHER" id="PTHR34458:SF5">
    <property type="entry name" value="POLLEN OLE E 1 ALLERGEN AND EXTENSIN FAMILY PROTEIN"/>
    <property type="match status" value="1"/>
</dbReference>
<organism evidence="2 3">
    <name type="scientific">Quercus suber</name>
    <name type="common">Cork oak</name>
    <dbReference type="NCBI Taxonomy" id="58331"/>
    <lineage>
        <taxon>Eukaryota</taxon>
        <taxon>Viridiplantae</taxon>
        <taxon>Streptophyta</taxon>
        <taxon>Embryophyta</taxon>
        <taxon>Tracheophyta</taxon>
        <taxon>Spermatophyta</taxon>
        <taxon>Magnoliopsida</taxon>
        <taxon>eudicotyledons</taxon>
        <taxon>Gunneridae</taxon>
        <taxon>Pentapetalae</taxon>
        <taxon>rosids</taxon>
        <taxon>fabids</taxon>
        <taxon>Fagales</taxon>
        <taxon>Fagaceae</taxon>
        <taxon>Quercus</taxon>
    </lineage>
</organism>
<name>A0AAW0KDH1_QUESU</name>
<protein>
    <submittedName>
        <fullName evidence="2">Phylloplanin</fullName>
    </submittedName>
</protein>
<dbReference type="Proteomes" id="UP000237347">
    <property type="component" value="Unassembled WGS sequence"/>
</dbReference>